<dbReference type="InterPro" id="IPR036285">
    <property type="entry name" value="PRP4-like_sf"/>
</dbReference>
<dbReference type="GO" id="GO:0017070">
    <property type="term" value="F:U6 snRNA binding"/>
    <property type="evidence" value="ECO:0007669"/>
    <property type="project" value="TreeGrafter"/>
</dbReference>
<keyword evidence="1 3" id="KW-0853">WD repeat</keyword>
<keyword evidence="2" id="KW-0677">Repeat</keyword>
<evidence type="ECO:0000256" key="1">
    <source>
        <dbReference type="ARBA" id="ARBA00022574"/>
    </source>
</evidence>
<dbReference type="InterPro" id="IPR001680">
    <property type="entry name" value="WD40_rpt"/>
</dbReference>
<dbReference type="Pfam" id="PF08799">
    <property type="entry name" value="PRP4"/>
    <property type="match status" value="1"/>
</dbReference>
<dbReference type="Pfam" id="PF00400">
    <property type="entry name" value="WD40"/>
    <property type="match status" value="3"/>
</dbReference>
<dbReference type="SMART" id="SM00500">
    <property type="entry name" value="SFM"/>
    <property type="match status" value="1"/>
</dbReference>
<evidence type="ECO:0000313" key="7">
    <source>
        <dbReference type="Proteomes" id="UP001163046"/>
    </source>
</evidence>
<dbReference type="GO" id="GO:0000398">
    <property type="term" value="P:mRNA splicing, via spliceosome"/>
    <property type="evidence" value="ECO:0007669"/>
    <property type="project" value="TreeGrafter"/>
</dbReference>
<dbReference type="PANTHER" id="PTHR19846:SF0">
    <property type="entry name" value="PRE-MRNA PROCESSING FACTOR 4"/>
    <property type="match status" value="1"/>
</dbReference>
<dbReference type="Gene3D" id="2.130.10.10">
    <property type="entry name" value="YVTN repeat-like/Quinoprotein amine dehydrogenase"/>
    <property type="match status" value="1"/>
</dbReference>
<comment type="caution">
    <text evidence="6">The sequence shown here is derived from an EMBL/GenBank/DDBJ whole genome shotgun (WGS) entry which is preliminary data.</text>
</comment>
<dbReference type="PANTHER" id="PTHR19846">
    <property type="entry name" value="WD40 REPEAT PROTEIN"/>
    <property type="match status" value="1"/>
</dbReference>
<dbReference type="InterPro" id="IPR015943">
    <property type="entry name" value="WD40/YVTN_repeat-like_dom_sf"/>
</dbReference>
<dbReference type="PROSITE" id="PS50294">
    <property type="entry name" value="WD_REPEATS_REGION"/>
    <property type="match status" value="1"/>
</dbReference>
<dbReference type="InterPro" id="IPR036322">
    <property type="entry name" value="WD40_repeat_dom_sf"/>
</dbReference>
<dbReference type="OrthoDB" id="540662at2759"/>
<keyword evidence="7" id="KW-1185">Reference proteome</keyword>
<feature type="region of interest" description="Disordered" evidence="4">
    <location>
        <begin position="23"/>
        <end position="54"/>
    </location>
</feature>
<dbReference type="SUPFAM" id="SSF158230">
    <property type="entry name" value="PRP4-like"/>
    <property type="match status" value="1"/>
</dbReference>
<accession>A0A9X0CES9</accession>
<dbReference type="Gene3D" id="4.10.280.110">
    <property type="entry name" value="Pre-mRNA processing factor 4 domain"/>
    <property type="match status" value="1"/>
</dbReference>
<feature type="repeat" description="WD" evidence="3">
    <location>
        <begin position="323"/>
        <end position="359"/>
    </location>
</feature>
<dbReference type="SMART" id="SM00320">
    <property type="entry name" value="WD40"/>
    <property type="match status" value="3"/>
</dbReference>
<evidence type="ECO:0000256" key="2">
    <source>
        <dbReference type="ARBA" id="ARBA00022737"/>
    </source>
</evidence>
<dbReference type="FunFam" id="2.130.10.10:FF:001300">
    <property type="entry name" value="U4/U6 small nuclear ribonucleoprotein Prp4"/>
    <property type="match status" value="1"/>
</dbReference>
<keyword evidence="6" id="KW-0687">Ribonucleoprotein</keyword>
<dbReference type="EMBL" id="MU827784">
    <property type="protein sequence ID" value="KAJ7334444.1"/>
    <property type="molecule type" value="Genomic_DNA"/>
</dbReference>
<dbReference type="Proteomes" id="UP001163046">
    <property type="component" value="Unassembled WGS sequence"/>
</dbReference>
<dbReference type="InterPro" id="IPR019775">
    <property type="entry name" value="WD40_repeat_CS"/>
</dbReference>
<feature type="domain" description="Pre-mRNA processing factor 4 (PRP4)-like" evidence="5">
    <location>
        <begin position="108"/>
        <end position="159"/>
    </location>
</feature>
<sequence>MSDDEDAAPVLKKQRIHFGSLEAVERERLAAGPSNDNDDKEVEDDDEQEGDEDIGVSAAVLAGIRAGNINITDGEYLELSEDPTSERHLELLAEFERRKKARAIAVPTDDAAVKARLREIGEPITLFGEGPPERRDRLRKLLSELGEDVPSSRKQKEGQFKHEPEAEEVWYHEGSPELKIARFWIAKYSLPRACERLKQMRIKQARPDPEKAANMQELHRRLRGLNNFCSQIGDDRPLSYCQFSPDSNMLATASWSGLCKLWSIPDCEPIAVLRGHNERVGSIVFHPQATLSLDETGPCMASCDADGVVLLWSLNMETPLANIEGHEKRVSRVAYHPSGRFLASCCFDHSWRLWDLETA</sequence>
<dbReference type="GO" id="GO:0030621">
    <property type="term" value="F:U4 snRNA binding"/>
    <property type="evidence" value="ECO:0007669"/>
    <property type="project" value="TreeGrafter"/>
</dbReference>
<evidence type="ECO:0000259" key="5">
    <source>
        <dbReference type="SMART" id="SM00500"/>
    </source>
</evidence>
<reference evidence="6" key="1">
    <citation type="submission" date="2023-01" db="EMBL/GenBank/DDBJ databases">
        <title>Genome assembly of the deep-sea coral Lophelia pertusa.</title>
        <authorList>
            <person name="Herrera S."/>
            <person name="Cordes E."/>
        </authorList>
    </citation>
    <scope>NUCLEOTIDE SEQUENCE</scope>
    <source>
        <strain evidence="6">USNM1676648</strain>
        <tissue evidence="6">Polyp</tissue>
    </source>
</reference>
<evidence type="ECO:0000256" key="4">
    <source>
        <dbReference type="SAM" id="MobiDB-lite"/>
    </source>
</evidence>
<name>A0A9X0CES9_9CNID</name>
<dbReference type="InterPro" id="IPR014906">
    <property type="entry name" value="PRP4-like"/>
</dbReference>
<gene>
    <name evidence="6" type="primary">PRPF4_2</name>
    <name evidence="6" type="ORF">OS493_014759</name>
</gene>
<feature type="compositionally biased region" description="Acidic residues" evidence="4">
    <location>
        <begin position="36"/>
        <end position="54"/>
    </location>
</feature>
<evidence type="ECO:0000313" key="6">
    <source>
        <dbReference type="EMBL" id="KAJ7334444.1"/>
    </source>
</evidence>
<dbReference type="PROSITE" id="PS50082">
    <property type="entry name" value="WD_REPEATS_2"/>
    <property type="match status" value="1"/>
</dbReference>
<dbReference type="AlphaFoldDB" id="A0A9X0CES9"/>
<evidence type="ECO:0000256" key="3">
    <source>
        <dbReference type="PROSITE-ProRule" id="PRU00221"/>
    </source>
</evidence>
<organism evidence="6 7">
    <name type="scientific">Desmophyllum pertusum</name>
    <dbReference type="NCBI Taxonomy" id="174260"/>
    <lineage>
        <taxon>Eukaryota</taxon>
        <taxon>Metazoa</taxon>
        <taxon>Cnidaria</taxon>
        <taxon>Anthozoa</taxon>
        <taxon>Hexacorallia</taxon>
        <taxon>Scleractinia</taxon>
        <taxon>Caryophylliina</taxon>
        <taxon>Caryophylliidae</taxon>
        <taxon>Desmophyllum</taxon>
    </lineage>
</organism>
<dbReference type="PROSITE" id="PS00678">
    <property type="entry name" value="WD_REPEATS_1"/>
    <property type="match status" value="1"/>
</dbReference>
<dbReference type="SUPFAM" id="SSF50978">
    <property type="entry name" value="WD40 repeat-like"/>
    <property type="match status" value="1"/>
</dbReference>
<proteinExistence type="predicted"/>
<protein>
    <submittedName>
        <fullName evidence="6">U4/U6 small nuclear ribonucleoprotein Prp4</fullName>
    </submittedName>
</protein>
<dbReference type="GO" id="GO:0046540">
    <property type="term" value="C:U4/U6 x U5 tri-snRNP complex"/>
    <property type="evidence" value="ECO:0007669"/>
    <property type="project" value="TreeGrafter"/>
</dbReference>